<evidence type="ECO:0000256" key="3">
    <source>
        <dbReference type="ARBA" id="ARBA00018484"/>
    </source>
</evidence>
<dbReference type="GO" id="GO:0005737">
    <property type="term" value="C:cytoplasm"/>
    <property type="evidence" value="ECO:0007669"/>
    <property type="project" value="UniProtKB-SubCell"/>
</dbReference>
<evidence type="ECO:0000313" key="14">
    <source>
        <dbReference type="Proteomes" id="UP000538931"/>
    </source>
</evidence>
<dbReference type="AlphaFoldDB" id="A0A7W2ABG7"/>
<dbReference type="GO" id="GO:0004721">
    <property type="term" value="F:phosphoprotein phosphatase activity"/>
    <property type="evidence" value="ECO:0007669"/>
    <property type="project" value="UniProtKB-KW"/>
</dbReference>
<keyword evidence="4 10" id="KW-0963">Cytoplasm</keyword>
<evidence type="ECO:0000256" key="7">
    <source>
        <dbReference type="ARBA" id="ARBA00022801"/>
    </source>
</evidence>
<dbReference type="EMBL" id="JACEMT010000031">
    <property type="protein sequence ID" value="MBA4501043.1"/>
    <property type="molecule type" value="Genomic_DNA"/>
</dbReference>
<sequence>MTAQTQTASKVDFNGFDEFLRDRARMLVAELEAGNLPAAMGLINELQFARHQVFYNEVGHLTRGLHEAIKAFSSDVGDQMPRQGEESLPAIGDASDRLSYVIELTEKNAHDTMDRVDRSLSLVDKLDLQSERFKELLLLVGQLEGEFSALNGTYDRTCELKNQSEATIAELRATLTDILVSQSVQDITGQLIRRVITLVTQVEGQLVKLMDMAAKVEQLSSLETAPLSADEAGGNPAAAEQTASAQDRDRVQAEGPQLPKANRDTVCNQDDVDDLLSSLGF</sequence>
<evidence type="ECO:0000256" key="8">
    <source>
        <dbReference type="ARBA" id="ARBA00022912"/>
    </source>
</evidence>
<evidence type="ECO:0000256" key="5">
    <source>
        <dbReference type="ARBA" id="ARBA00022500"/>
    </source>
</evidence>
<proteinExistence type="inferred from homology"/>
<keyword evidence="14" id="KW-1185">Reference proteome</keyword>
<dbReference type="PANTHER" id="PTHR43693">
    <property type="entry name" value="PROTEIN PHOSPHATASE CHEZ"/>
    <property type="match status" value="1"/>
</dbReference>
<dbReference type="Gene3D" id="1.10.287.500">
    <property type="entry name" value="Helix hairpin bin"/>
    <property type="match status" value="1"/>
</dbReference>
<evidence type="ECO:0000256" key="11">
    <source>
        <dbReference type="PIRSR" id="PIRSR002884-1"/>
    </source>
</evidence>
<dbReference type="GO" id="GO:0009288">
    <property type="term" value="C:bacterial-type flagellum"/>
    <property type="evidence" value="ECO:0007669"/>
    <property type="project" value="InterPro"/>
</dbReference>
<feature type="site" description="Enhances dephosphorylation of CheY-P" evidence="11">
    <location>
        <position position="190"/>
    </location>
</feature>
<comment type="subcellular location">
    <subcellularLocation>
        <location evidence="1 10">Cytoplasm</location>
    </subcellularLocation>
</comment>
<evidence type="ECO:0000256" key="2">
    <source>
        <dbReference type="ARBA" id="ARBA00005908"/>
    </source>
</evidence>
<comment type="caution">
    <text evidence="13">The sequence shown here is derived from an EMBL/GenBank/DDBJ whole genome shotgun (WGS) entry which is preliminary data.</text>
</comment>
<dbReference type="SUPFAM" id="SSF75708">
    <property type="entry name" value="Chemotaxis phosphatase CheZ"/>
    <property type="match status" value="1"/>
</dbReference>
<dbReference type="GO" id="GO:0097588">
    <property type="term" value="P:archaeal or bacterial-type flagellum-dependent cell motility"/>
    <property type="evidence" value="ECO:0007669"/>
    <property type="project" value="UniProtKB-KW"/>
</dbReference>
<dbReference type="InterPro" id="IPR007439">
    <property type="entry name" value="Chemotax_Pase_CheZ"/>
</dbReference>
<dbReference type="PANTHER" id="PTHR43693:SF1">
    <property type="entry name" value="PROTEIN PHOSPHATASE CHEZ"/>
    <property type="match status" value="1"/>
</dbReference>
<reference evidence="13 14" key="1">
    <citation type="submission" date="2020-07" db="EMBL/GenBank/DDBJ databases">
        <title>Bacterium isolated from marien macroalgae.</title>
        <authorList>
            <person name="Zhu K."/>
            <person name="Lu D."/>
            <person name="Du Z."/>
        </authorList>
    </citation>
    <scope>NUCLEOTIDE SEQUENCE [LARGE SCALE GENOMIC DNA]</scope>
    <source>
        <strain evidence="13 14">3-1745</strain>
    </source>
</reference>
<gene>
    <name evidence="13" type="ORF">H1S06_01495</name>
</gene>
<name>A0A7W2ABG7_9GAMM</name>
<comment type="subunit">
    <text evidence="10">Homodimer.</text>
</comment>
<evidence type="ECO:0000256" key="4">
    <source>
        <dbReference type="ARBA" id="ARBA00022490"/>
    </source>
</evidence>
<protein>
    <recommendedName>
        <fullName evidence="3 10">Protein phosphatase CheZ</fullName>
        <ecNumber evidence="10">3.1.3.-</ecNumber>
    </recommendedName>
    <alternativeName>
        <fullName evidence="9 10">Chemotaxis protein CheZ</fullName>
    </alternativeName>
</protein>
<accession>A0A7W2ABG7</accession>
<dbReference type="EC" id="3.1.3.-" evidence="10"/>
<evidence type="ECO:0000256" key="1">
    <source>
        <dbReference type="ARBA" id="ARBA00004496"/>
    </source>
</evidence>
<feature type="region of interest" description="Disordered" evidence="12">
    <location>
        <begin position="226"/>
        <end position="266"/>
    </location>
</feature>
<keyword evidence="5 10" id="KW-0145">Chemotaxis</keyword>
<dbReference type="GO" id="GO:0006935">
    <property type="term" value="P:chemotaxis"/>
    <property type="evidence" value="ECO:0007669"/>
    <property type="project" value="UniProtKB-KW"/>
</dbReference>
<comment type="similarity">
    <text evidence="2 10">Belongs to the CheZ family.</text>
</comment>
<keyword evidence="7 10" id="KW-0378">Hydrolase</keyword>
<dbReference type="RefSeq" id="WP_181736503.1">
    <property type="nucleotide sequence ID" value="NZ_JACEMT010000031.1"/>
</dbReference>
<comment type="function">
    <text evidence="10">Plays an important role in bacterial chemotaxis signal transduction pathway by accelerating the dephosphorylation of phosphorylated CheY (CheY-P).</text>
</comment>
<dbReference type="Proteomes" id="UP000538931">
    <property type="component" value="Unassembled WGS sequence"/>
</dbReference>
<dbReference type="Pfam" id="PF04344">
    <property type="entry name" value="CheZ"/>
    <property type="match status" value="1"/>
</dbReference>
<dbReference type="PIRSF" id="PIRSF002884">
    <property type="entry name" value="CheZ"/>
    <property type="match status" value="1"/>
</dbReference>
<organism evidence="13 14">
    <name type="scientific">Marinobacterium marinum</name>
    <dbReference type="NCBI Taxonomy" id="2756129"/>
    <lineage>
        <taxon>Bacteria</taxon>
        <taxon>Pseudomonadati</taxon>
        <taxon>Pseudomonadota</taxon>
        <taxon>Gammaproteobacteria</taxon>
        <taxon>Oceanospirillales</taxon>
        <taxon>Oceanospirillaceae</taxon>
        <taxon>Marinobacterium</taxon>
    </lineage>
</organism>
<evidence type="ECO:0000256" key="6">
    <source>
        <dbReference type="ARBA" id="ARBA00022779"/>
    </source>
</evidence>
<keyword evidence="6 10" id="KW-0283">Flagellar rotation</keyword>
<dbReference type="InterPro" id="IPR050992">
    <property type="entry name" value="CheZ_family_phosphatases"/>
</dbReference>
<evidence type="ECO:0000313" key="13">
    <source>
        <dbReference type="EMBL" id="MBA4501043.1"/>
    </source>
</evidence>
<evidence type="ECO:0000256" key="10">
    <source>
        <dbReference type="PIRNR" id="PIRNR002884"/>
    </source>
</evidence>
<dbReference type="GO" id="GO:0050920">
    <property type="term" value="P:regulation of chemotaxis"/>
    <property type="evidence" value="ECO:0007669"/>
    <property type="project" value="InterPro"/>
</dbReference>
<evidence type="ECO:0000256" key="12">
    <source>
        <dbReference type="SAM" id="MobiDB-lite"/>
    </source>
</evidence>
<keyword evidence="8 10" id="KW-0904">Protein phosphatase</keyword>
<evidence type="ECO:0000256" key="9">
    <source>
        <dbReference type="ARBA" id="ARBA00029599"/>
    </source>
</evidence>